<organism evidence="2 3">
    <name type="scientific">Tepidamorphus gemmatus</name>
    <dbReference type="NCBI Taxonomy" id="747076"/>
    <lineage>
        <taxon>Bacteria</taxon>
        <taxon>Pseudomonadati</taxon>
        <taxon>Pseudomonadota</taxon>
        <taxon>Alphaproteobacteria</taxon>
        <taxon>Hyphomicrobiales</taxon>
        <taxon>Tepidamorphaceae</taxon>
        <taxon>Tepidamorphus</taxon>
    </lineage>
</organism>
<dbReference type="InterPro" id="IPR026555">
    <property type="entry name" value="NSL3/Tex30"/>
</dbReference>
<sequence>MPVLTAGNIVRLLRATSRCAANEREPMSQSFDEMVWTRPASPRAALLLAHGAGAAMTSPFMDAMAERLAARAIAVARFEFAYMAARRRGGAKTPPPRADRLVGEFLRRIASAAAEAGGLPLLIGGKSLGGRVAAMAAADSQVAQRAVAVVCLGYPFHAPGNASDLRLDPLRAARLPVLICQGDRDPFGSAAEIAGWQLPATIAVTYLADGDHDFKPRGRSPATWKGNLDAAADAVAAFAVQVAGR</sequence>
<evidence type="ECO:0000259" key="1">
    <source>
        <dbReference type="Pfam" id="PF20408"/>
    </source>
</evidence>
<accession>A0A4R3M785</accession>
<evidence type="ECO:0000313" key="2">
    <source>
        <dbReference type="EMBL" id="TCT09321.1"/>
    </source>
</evidence>
<comment type="caution">
    <text evidence="2">The sequence shown here is derived from an EMBL/GenBank/DDBJ whole genome shotgun (WGS) entry which is preliminary data.</text>
</comment>
<dbReference type="InterPro" id="IPR029058">
    <property type="entry name" value="AB_hydrolase_fold"/>
</dbReference>
<protein>
    <recommendedName>
        <fullName evidence="1">KANL3/Tex30 alpha/beta hydrolase-like domain-containing protein</fullName>
    </recommendedName>
</protein>
<dbReference type="PANTHER" id="PTHR13136:SF11">
    <property type="entry name" value="TESTIS-EXPRESSED PROTEIN 30"/>
    <property type="match status" value="1"/>
</dbReference>
<keyword evidence="3" id="KW-1185">Reference proteome</keyword>
<dbReference type="EMBL" id="SMAK01000007">
    <property type="protein sequence ID" value="TCT09321.1"/>
    <property type="molecule type" value="Genomic_DNA"/>
</dbReference>
<dbReference type="InterPro" id="IPR046879">
    <property type="entry name" value="KANL3/Tex30_Abhydrolase"/>
</dbReference>
<dbReference type="SUPFAM" id="SSF53474">
    <property type="entry name" value="alpha/beta-Hydrolases"/>
    <property type="match status" value="1"/>
</dbReference>
<proteinExistence type="predicted"/>
<dbReference type="AlphaFoldDB" id="A0A4R3M785"/>
<reference evidence="2 3" key="1">
    <citation type="submission" date="2019-03" db="EMBL/GenBank/DDBJ databases">
        <title>Genomic Encyclopedia of Type Strains, Phase IV (KMG-IV): sequencing the most valuable type-strain genomes for metagenomic binning, comparative biology and taxonomic classification.</title>
        <authorList>
            <person name="Goeker M."/>
        </authorList>
    </citation>
    <scope>NUCLEOTIDE SEQUENCE [LARGE SCALE GENOMIC DNA]</scope>
    <source>
        <strain evidence="2 3">DSM 19345</strain>
    </source>
</reference>
<dbReference type="PANTHER" id="PTHR13136">
    <property type="entry name" value="TESTIS DEVELOPMENT PROTEIN PRTD"/>
    <property type="match status" value="1"/>
</dbReference>
<name>A0A4R3M785_9HYPH</name>
<dbReference type="Gene3D" id="3.40.50.1820">
    <property type="entry name" value="alpha/beta hydrolase"/>
    <property type="match status" value="1"/>
</dbReference>
<dbReference type="Proteomes" id="UP000295678">
    <property type="component" value="Unassembled WGS sequence"/>
</dbReference>
<feature type="domain" description="KANL3/Tex30 alpha/beta hydrolase-like" evidence="1">
    <location>
        <begin position="43"/>
        <end position="239"/>
    </location>
</feature>
<dbReference type="Pfam" id="PF20408">
    <property type="entry name" value="Abhydrolase_11"/>
    <property type="match status" value="1"/>
</dbReference>
<evidence type="ECO:0000313" key="3">
    <source>
        <dbReference type="Proteomes" id="UP000295678"/>
    </source>
</evidence>
<gene>
    <name evidence="2" type="ORF">EDC22_107169</name>
</gene>